<comment type="caution">
    <text evidence="2">The sequence shown here is derived from an EMBL/GenBank/DDBJ whole genome shotgun (WGS) entry which is preliminary data.</text>
</comment>
<protein>
    <submittedName>
        <fullName evidence="2">Nodulation S family protein</fullName>
    </submittedName>
</protein>
<feature type="region of interest" description="Disordered" evidence="1">
    <location>
        <begin position="182"/>
        <end position="209"/>
    </location>
</feature>
<dbReference type="InterPro" id="IPR008715">
    <property type="entry name" value="SAM-MeTfrase_NodS-like"/>
</dbReference>
<evidence type="ECO:0000313" key="3">
    <source>
        <dbReference type="Proteomes" id="UP001524547"/>
    </source>
</evidence>
<reference evidence="2 3" key="1">
    <citation type="submission" date="2022-06" db="EMBL/GenBank/DDBJ databases">
        <title>Rhizosaccharibacter gen. nov. sp. nov. KSS12, endophytic bacteria isolated from sugarcane.</title>
        <authorList>
            <person name="Pitiwittayakul N."/>
        </authorList>
    </citation>
    <scope>NUCLEOTIDE SEQUENCE [LARGE SCALE GENOMIC DNA]</scope>
    <source>
        <strain evidence="2 3">KSS12</strain>
    </source>
</reference>
<dbReference type="Proteomes" id="UP001524547">
    <property type="component" value="Unassembled WGS sequence"/>
</dbReference>
<dbReference type="InterPro" id="IPR029063">
    <property type="entry name" value="SAM-dependent_MTases_sf"/>
</dbReference>
<dbReference type="EMBL" id="JAMZEJ010000002">
    <property type="protein sequence ID" value="MCQ8239715.1"/>
    <property type="molecule type" value="Genomic_DNA"/>
</dbReference>
<name>A0ABT1VWI2_9PROT</name>
<dbReference type="Gene3D" id="3.40.50.150">
    <property type="entry name" value="Vaccinia Virus protein VP39"/>
    <property type="match status" value="1"/>
</dbReference>
<sequence>MTRRSWPGEVFDRLYAADPDPWRYETSDYERAKYAATLAALPTGPIGDALELACSIGVMTRQLAPRCRSLLSVDGAASALERAATRCAELRNVSFRHARLPEELPAAPPGGWSLAVISELLYFLSPDDIDRLADGVAAGCAPEASILLVNWLGETDTPCTGEEAATFFLARAREHGFHCTMTTRGGTGASDGRPSEGYRLDRLDRHPSG</sequence>
<organism evidence="2 3">
    <name type="scientific">Rhizosaccharibacter radicis</name>
    <dbReference type="NCBI Taxonomy" id="2782605"/>
    <lineage>
        <taxon>Bacteria</taxon>
        <taxon>Pseudomonadati</taxon>
        <taxon>Pseudomonadota</taxon>
        <taxon>Alphaproteobacteria</taxon>
        <taxon>Acetobacterales</taxon>
        <taxon>Acetobacteraceae</taxon>
        <taxon>Rhizosaccharibacter</taxon>
    </lineage>
</organism>
<evidence type="ECO:0000313" key="2">
    <source>
        <dbReference type="EMBL" id="MCQ8239715.1"/>
    </source>
</evidence>
<proteinExistence type="predicted"/>
<feature type="compositionally biased region" description="Basic and acidic residues" evidence="1">
    <location>
        <begin position="193"/>
        <end position="209"/>
    </location>
</feature>
<keyword evidence="3" id="KW-1185">Reference proteome</keyword>
<dbReference type="SUPFAM" id="SSF53335">
    <property type="entry name" value="S-adenosyl-L-methionine-dependent methyltransferases"/>
    <property type="match status" value="1"/>
</dbReference>
<gene>
    <name evidence="2" type="ORF">NFI88_02525</name>
</gene>
<dbReference type="RefSeq" id="WP_422918466.1">
    <property type="nucleotide sequence ID" value="NZ_JAMZEJ010000002.1"/>
</dbReference>
<evidence type="ECO:0000256" key="1">
    <source>
        <dbReference type="SAM" id="MobiDB-lite"/>
    </source>
</evidence>
<accession>A0ABT1VWI2</accession>
<dbReference type="Pfam" id="PF05401">
    <property type="entry name" value="NodS"/>
    <property type="match status" value="1"/>
</dbReference>